<dbReference type="PROSITE" id="PS51456">
    <property type="entry name" value="MYOSIN_MOTOR"/>
    <property type="match status" value="1"/>
</dbReference>
<dbReference type="SMART" id="SM00242">
    <property type="entry name" value="MYSc"/>
    <property type="match status" value="1"/>
</dbReference>
<dbReference type="PANTHER" id="PTHR13140">
    <property type="entry name" value="MYOSIN"/>
    <property type="match status" value="1"/>
</dbReference>
<gene>
    <name evidence="19" type="ORF">PACTADRAFT_48326</name>
</gene>
<dbReference type="GO" id="GO:0000146">
    <property type="term" value="F:microfilament motor activity"/>
    <property type="evidence" value="ECO:0007669"/>
    <property type="project" value="TreeGrafter"/>
</dbReference>
<evidence type="ECO:0000256" key="5">
    <source>
        <dbReference type="ARBA" id="ARBA00022737"/>
    </source>
</evidence>
<dbReference type="SUPFAM" id="SSF52540">
    <property type="entry name" value="P-loop containing nucleoside triphosphate hydrolases"/>
    <property type="match status" value="1"/>
</dbReference>
<feature type="region of interest" description="Disordered" evidence="15">
    <location>
        <begin position="962"/>
        <end position="1119"/>
    </location>
</feature>
<feature type="region of interest" description="Disordered" evidence="15">
    <location>
        <begin position="1247"/>
        <end position="1283"/>
    </location>
</feature>
<dbReference type="Gene3D" id="1.20.120.720">
    <property type="entry name" value="Myosin VI head, motor domain, U50 subdomain"/>
    <property type="match status" value="1"/>
</dbReference>
<evidence type="ECO:0000256" key="1">
    <source>
        <dbReference type="ARBA" id="ARBA00004134"/>
    </source>
</evidence>
<dbReference type="GO" id="GO:0030479">
    <property type="term" value="C:actin cortical patch"/>
    <property type="evidence" value="ECO:0007669"/>
    <property type="project" value="UniProtKB-SubCell"/>
</dbReference>
<feature type="region of interest" description="Actin-binding" evidence="14">
    <location>
        <begin position="594"/>
        <end position="616"/>
    </location>
</feature>
<feature type="compositionally biased region" description="Acidic residues" evidence="15">
    <location>
        <begin position="1273"/>
        <end position="1283"/>
    </location>
</feature>
<feature type="domain" description="Myosin motor" evidence="17">
    <location>
        <begin position="41"/>
        <end position="721"/>
    </location>
</feature>
<dbReference type="Gene3D" id="1.20.58.530">
    <property type="match status" value="1"/>
</dbReference>
<dbReference type="InterPro" id="IPR001609">
    <property type="entry name" value="Myosin_head_motor_dom-like"/>
</dbReference>
<feature type="compositionally biased region" description="Pro residues" evidence="15">
    <location>
        <begin position="1103"/>
        <end position="1113"/>
    </location>
</feature>
<dbReference type="GO" id="GO:0007121">
    <property type="term" value="P:bipolar cellular bud site selection"/>
    <property type="evidence" value="ECO:0007669"/>
    <property type="project" value="UniProtKB-ARBA"/>
</dbReference>
<dbReference type="CDD" id="cd01378">
    <property type="entry name" value="MYSc_Myo1"/>
    <property type="match status" value="1"/>
</dbReference>
<dbReference type="CDD" id="cd11858">
    <property type="entry name" value="SH3_Myosin-I_fungi"/>
    <property type="match status" value="1"/>
</dbReference>
<dbReference type="InterPro" id="IPR036072">
    <property type="entry name" value="MYSc_Myo1"/>
</dbReference>
<dbReference type="GO" id="GO:0016459">
    <property type="term" value="C:myosin complex"/>
    <property type="evidence" value="ECO:0007669"/>
    <property type="project" value="UniProtKB-KW"/>
</dbReference>
<evidence type="ECO:0000313" key="20">
    <source>
        <dbReference type="Proteomes" id="UP000094236"/>
    </source>
</evidence>
<dbReference type="SUPFAM" id="SSF50044">
    <property type="entry name" value="SH3-domain"/>
    <property type="match status" value="1"/>
</dbReference>
<organism evidence="19 20">
    <name type="scientific">Pachysolen tannophilus NRRL Y-2460</name>
    <dbReference type="NCBI Taxonomy" id="669874"/>
    <lineage>
        <taxon>Eukaryota</taxon>
        <taxon>Fungi</taxon>
        <taxon>Dikarya</taxon>
        <taxon>Ascomycota</taxon>
        <taxon>Saccharomycotina</taxon>
        <taxon>Pichiomycetes</taxon>
        <taxon>Pachysolenaceae</taxon>
        <taxon>Pachysolen</taxon>
    </lineage>
</organism>
<dbReference type="SMART" id="SM00326">
    <property type="entry name" value="SH3"/>
    <property type="match status" value="1"/>
</dbReference>
<evidence type="ECO:0000256" key="6">
    <source>
        <dbReference type="ARBA" id="ARBA00022741"/>
    </source>
</evidence>
<keyword evidence="4" id="KW-0963">Cytoplasm</keyword>
<dbReference type="GO" id="GO:0071852">
    <property type="term" value="P:fungal-type cell wall organization or biogenesis"/>
    <property type="evidence" value="ECO:0007669"/>
    <property type="project" value="UniProtKB-ARBA"/>
</dbReference>
<evidence type="ECO:0000256" key="2">
    <source>
        <dbReference type="ARBA" id="ARBA00008314"/>
    </source>
</evidence>
<dbReference type="GO" id="GO:0006897">
    <property type="term" value="P:endocytosis"/>
    <property type="evidence" value="ECO:0007669"/>
    <property type="project" value="TreeGrafter"/>
</dbReference>
<evidence type="ECO:0000256" key="9">
    <source>
        <dbReference type="ARBA" id="ARBA00023123"/>
    </source>
</evidence>
<evidence type="ECO:0000259" key="16">
    <source>
        <dbReference type="PROSITE" id="PS50002"/>
    </source>
</evidence>
<dbReference type="InterPro" id="IPR036961">
    <property type="entry name" value="Kinesin_motor_dom_sf"/>
</dbReference>
<accession>A0A1E4U3M1</accession>
<keyword evidence="20" id="KW-1185">Reference proteome</keyword>
<dbReference type="FunFam" id="1.20.58.530:FF:000007">
    <property type="entry name" value="Myosin IE"/>
    <property type="match status" value="1"/>
</dbReference>
<keyword evidence="5" id="KW-0677">Repeat</keyword>
<evidence type="ECO:0000256" key="13">
    <source>
        <dbReference type="PROSITE-ProRule" id="PRU00192"/>
    </source>
</evidence>
<evidence type="ECO:0000256" key="4">
    <source>
        <dbReference type="ARBA" id="ARBA00022490"/>
    </source>
</evidence>
<sequence length="1283" mass="142504">MAITKRAGRTKRSGATKTSAEPPAKRGIQKATFDASKKKEVGVSDLTLLSTVTDESINDNLEKRFKNNTIYTYIGNVLISVNPFKDLGIYTDKVLESYRGKNRLEVQPHVFAIAESMYYQMKSYSENQCVIISGESGAGKTEAAKRIMQYIAEVSGGSNSTEIQKIKDMVLATNPLLESFGCAKTLRNNNSSRHGKYLEIFFNSQDEPIAGNITNYLLEKNRVVQQLNNERNYHIFYQLTKSEKYRQVFGVQPPEKYQYTYGAKCTSVNGIDDLKDFDATLNAMSIIGLSQEEQDQIFRILSAILWIGNVLFVENEDANSAIGDQGVINYIAYLLQVDAEQLAKSLTERIMETSHGMKRGSIYHVPLNLTQAYAVRDALAKGLYNNLFDWIVKRVNISLNTSGSSGSAAKSIGILDIYGFEIFDNNSFEQFCINYVNEKLQQVFIQLTIKEEQEEYKREQITWTPIKYFDNKVVCELIEDKRGGIFSLLNDACATAHADPSAADQSFAQRLNMSSGNKYFELRSNKFIVHHYAGDVTYDIDGITDKNKDSMLKDLVEMLSTSTNTFITENIVEKIDTNSKRRPPSGGDKIRQSANALVEKLSQCTPSYIRTIKPNENKAPLDYNVKNVLHQIKYLGLKENVKVRKAGFSYRSTFEQFVQRFFLLSPYTCYAGEYIHQGDTKEAIMHILHSANVPIDEYKIGLTKIFIKSPQTIFGLEDLKDKYFDTMAIRIQRAWRKRIQKKIDAAVVLQKAWRIHKKGNKFEQLRDYGNTLVYNKKERRSYSLLGSRAFLGDYLNCNGGGSFGSFIKKNAGITDRVIFSSRCESLYHKFGRSSMRIPRILILAKSTLYILEEAYNQQLKKITINKEYAIPVSSIQSLNLSSFQDDWLAIIINSQTQADPFINLMFKTELVTHLKNINQSLSIVIGPTVQYHKKAGNSKLHVIKYQYGDLAPVSGDIYKSGTITVRKGNPSSSRQKKKPRGKPSHALENYRPTGNGNGNGYASSNGFASAVPSYQQNRHPVSAPAPAQNNYQNRKAPPPPAPAMQQQPSARSQAVSAATAAYSHTNSKPPVRANKPPPPQPIAKKKVPPPRPQPKQAAAASTPVPPPPPPPPQVKKEPEFPTYKAAFDFVGTGSASELPISKETIVYILRQEDANGWWLAKTLDGSKEGWVPAAYVVKCDPPSSGSTSAAAPAAPATNSYTVSTSTSTTAAVISNGNGNSNGATNGATNGAANNDALAGGLAAALKARQQEDSTLAGSLADAIRARSGRRDSDDEQEEEEDDW</sequence>
<feature type="binding site" evidence="14">
    <location>
        <begin position="134"/>
        <end position="141"/>
    </location>
    <ligand>
        <name>ATP</name>
        <dbReference type="ChEBI" id="CHEBI:30616"/>
    </ligand>
</feature>
<dbReference type="Gene3D" id="1.10.10.820">
    <property type="match status" value="1"/>
</dbReference>
<dbReference type="Pfam" id="PF06017">
    <property type="entry name" value="Myosin_TH1"/>
    <property type="match status" value="1"/>
</dbReference>
<evidence type="ECO:0000256" key="15">
    <source>
        <dbReference type="SAM" id="MobiDB-lite"/>
    </source>
</evidence>
<evidence type="ECO:0000256" key="7">
    <source>
        <dbReference type="ARBA" id="ARBA00022801"/>
    </source>
</evidence>
<feature type="compositionally biased region" description="Basic residues" evidence="15">
    <location>
        <begin position="1"/>
        <end position="14"/>
    </location>
</feature>
<keyword evidence="8 14" id="KW-0067">ATP-binding</keyword>
<name>A0A1E4U3M1_PACTA</name>
<keyword evidence="7" id="KW-0378">Hydrolase</keyword>
<evidence type="ECO:0000256" key="10">
    <source>
        <dbReference type="ARBA" id="ARBA00023175"/>
    </source>
</evidence>
<comment type="subcellular location">
    <subcellularLocation>
        <location evidence="1">Cytoplasm</location>
        <location evidence="1">Cytoskeleton</location>
        <location evidence="1">Actin patch</location>
    </subcellularLocation>
</comment>
<dbReference type="Gene3D" id="2.30.30.40">
    <property type="entry name" value="SH3 Domains"/>
    <property type="match status" value="1"/>
</dbReference>
<evidence type="ECO:0000256" key="14">
    <source>
        <dbReference type="PROSITE-ProRule" id="PRU00782"/>
    </source>
</evidence>
<evidence type="ECO:0000313" key="19">
    <source>
        <dbReference type="EMBL" id="ODV98605.1"/>
    </source>
</evidence>
<dbReference type="GO" id="GO:0006950">
    <property type="term" value="P:response to stress"/>
    <property type="evidence" value="ECO:0007669"/>
    <property type="project" value="UniProtKB-ARBA"/>
</dbReference>
<dbReference type="GO" id="GO:0005886">
    <property type="term" value="C:plasma membrane"/>
    <property type="evidence" value="ECO:0007669"/>
    <property type="project" value="TreeGrafter"/>
</dbReference>
<evidence type="ECO:0000256" key="12">
    <source>
        <dbReference type="ARBA" id="ARBA00023212"/>
    </source>
</evidence>
<comment type="similarity">
    <text evidence="2 14">Belongs to the TRAFAC class myosin-kinesin ATPase superfamily. Myosin family.</text>
</comment>
<dbReference type="InterPro" id="IPR027417">
    <property type="entry name" value="P-loop_NTPase"/>
</dbReference>
<dbReference type="Gene3D" id="3.40.850.10">
    <property type="entry name" value="Kinesin motor domain"/>
    <property type="match status" value="1"/>
</dbReference>
<protein>
    <recommendedName>
        <fullName evidence="21">Class I unconventional myosin</fullName>
    </recommendedName>
</protein>
<reference evidence="20" key="1">
    <citation type="submission" date="2016-05" db="EMBL/GenBank/DDBJ databases">
        <title>Comparative genomics of biotechnologically important yeasts.</title>
        <authorList>
            <consortium name="DOE Joint Genome Institute"/>
            <person name="Riley R."/>
            <person name="Haridas S."/>
            <person name="Wolfe K.H."/>
            <person name="Lopes M.R."/>
            <person name="Hittinger C.T."/>
            <person name="Goker M."/>
            <person name="Salamov A."/>
            <person name="Wisecaver J."/>
            <person name="Long T.M."/>
            <person name="Aerts A.L."/>
            <person name="Barry K."/>
            <person name="Choi C."/>
            <person name="Clum A."/>
            <person name="Coughlan A.Y."/>
            <person name="Deshpande S."/>
            <person name="Douglass A.P."/>
            <person name="Hanson S.J."/>
            <person name="Klenk H.-P."/>
            <person name="Labutti K."/>
            <person name="Lapidus A."/>
            <person name="Lindquist E."/>
            <person name="Lipzen A."/>
            <person name="Meier-Kolthoff J.P."/>
            <person name="Ohm R.A."/>
            <person name="Otillar R.P."/>
            <person name="Pangilinan J."/>
            <person name="Peng Y."/>
            <person name="Rokas A."/>
            <person name="Rosa C.A."/>
            <person name="Scheuner C."/>
            <person name="Sibirny A.A."/>
            <person name="Slot J.C."/>
            <person name="Stielow J.B."/>
            <person name="Sun H."/>
            <person name="Kurtzman C.P."/>
            <person name="Blackwell M."/>
            <person name="Grigoriev I.V."/>
            <person name="Jeffries T.W."/>
        </authorList>
    </citation>
    <scope>NUCLEOTIDE SEQUENCE [LARGE SCALE GENOMIC DNA]</scope>
    <source>
        <strain evidence="20">NRRL Y-2460</strain>
    </source>
</reference>
<dbReference type="EMBL" id="KV454011">
    <property type="protein sequence ID" value="ODV98605.1"/>
    <property type="molecule type" value="Genomic_DNA"/>
</dbReference>
<keyword evidence="11 14" id="KW-0009">Actin-binding</keyword>
<dbReference type="GO" id="GO:0051666">
    <property type="term" value="P:actin cortical patch localization"/>
    <property type="evidence" value="ECO:0007669"/>
    <property type="project" value="TreeGrafter"/>
</dbReference>
<feature type="region of interest" description="Disordered" evidence="15">
    <location>
        <begin position="1181"/>
        <end position="1202"/>
    </location>
</feature>
<evidence type="ECO:0000256" key="8">
    <source>
        <dbReference type="ARBA" id="ARBA00022840"/>
    </source>
</evidence>
<feature type="region of interest" description="Disordered" evidence="15">
    <location>
        <begin position="1"/>
        <end position="31"/>
    </location>
</feature>
<evidence type="ECO:0000259" key="17">
    <source>
        <dbReference type="PROSITE" id="PS51456"/>
    </source>
</evidence>
<feature type="compositionally biased region" description="Low complexity" evidence="15">
    <location>
        <begin position="1000"/>
        <end position="1010"/>
    </location>
</feature>
<feature type="domain" description="SH3" evidence="16">
    <location>
        <begin position="1118"/>
        <end position="1181"/>
    </location>
</feature>
<dbReference type="PANTHER" id="PTHR13140:SF837">
    <property type="entry name" value="MYOSIN-3-RELATED"/>
    <property type="match status" value="1"/>
</dbReference>
<dbReference type="Gene3D" id="1.20.5.4820">
    <property type="match status" value="1"/>
</dbReference>
<evidence type="ECO:0000256" key="3">
    <source>
        <dbReference type="ARBA" id="ARBA00022443"/>
    </source>
</evidence>
<dbReference type="PROSITE" id="PS50002">
    <property type="entry name" value="SH3"/>
    <property type="match status" value="1"/>
</dbReference>
<keyword evidence="3 13" id="KW-0728">SH3 domain</keyword>
<keyword evidence="10 14" id="KW-0505">Motor protein</keyword>
<keyword evidence="9 14" id="KW-0518">Myosin</keyword>
<dbReference type="FunFam" id="1.20.120.720:FF:000015">
    <property type="entry name" value="Myosin I"/>
    <property type="match status" value="1"/>
</dbReference>
<dbReference type="GO" id="GO:0051286">
    <property type="term" value="C:cell tip"/>
    <property type="evidence" value="ECO:0007669"/>
    <property type="project" value="TreeGrafter"/>
</dbReference>
<dbReference type="InterPro" id="IPR036028">
    <property type="entry name" value="SH3-like_dom_sf"/>
</dbReference>
<dbReference type="FunFam" id="1.10.10.820:FF:000001">
    <property type="entry name" value="Myosin heavy chain"/>
    <property type="match status" value="1"/>
</dbReference>
<keyword evidence="12" id="KW-0206">Cytoskeleton</keyword>
<dbReference type="GO" id="GO:0005524">
    <property type="term" value="F:ATP binding"/>
    <property type="evidence" value="ECO:0007669"/>
    <property type="project" value="UniProtKB-UniRule"/>
</dbReference>
<dbReference type="STRING" id="669874.A0A1E4U3M1"/>
<dbReference type="PRINTS" id="PR00193">
    <property type="entry name" value="MYOSINHEAVY"/>
</dbReference>
<dbReference type="InterPro" id="IPR001452">
    <property type="entry name" value="SH3_domain"/>
</dbReference>
<dbReference type="InterPro" id="IPR035535">
    <property type="entry name" value="Fungal_myosin-I_SH3"/>
</dbReference>
<evidence type="ECO:0000256" key="11">
    <source>
        <dbReference type="ARBA" id="ARBA00023203"/>
    </source>
</evidence>
<dbReference type="Proteomes" id="UP000094236">
    <property type="component" value="Unassembled WGS sequence"/>
</dbReference>
<dbReference type="GO" id="GO:0007015">
    <property type="term" value="P:actin filament organization"/>
    <property type="evidence" value="ECO:0007669"/>
    <property type="project" value="TreeGrafter"/>
</dbReference>
<proteinExistence type="inferred from homology"/>
<keyword evidence="6 14" id="KW-0547">Nucleotide-binding</keyword>
<dbReference type="OrthoDB" id="6108017at2759"/>
<dbReference type="GO" id="GO:0016787">
    <property type="term" value="F:hydrolase activity"/>
    <property type="evidence" value="ECO:0007669"/>
    <property type="project" value="UniProtKB-KW"/>
</dbReference>
<dbReference type="InterPro" id="IPR010926">
    <property type="entry name" value="Myosin_TH1"/>
</dbReference>
<dbReference type="Pfam" id="PF00063">
    <property type="entry name" value="Myosin_head"/>
    <property type="match status" value="1"/>
</dbReference>
<evidence type="ECO:0000259" key="18">
    <source>
        <dbReference type="PROSITE" id="PS51757"/>
    </source>
</evidence>
<dbReference type="GO" id="GO:0051015">
    <property type="term" value="F:actin filament binding"/>
    <property type="evidence" value="ECO:0007669"/>
    <property type="project" value="TreeGrafter"/>
</dbReference>
<feature type="compositionally biased region" description="Low complexity" evidence="15">
    <location>
        <begin position="1043"/>
        <end position="1074"/>
    </location>
</feature>
<feature type="domain" description="TH1" evidence="18">
    <location>
        <begin position="779"/>
        <end position="971"/>
    </location>
</feature>
<feature type="compositionally biased region" description="Basic residues" evidence="15">
    <location>
        <begin position="974"/>
        <end position="983"/>
    </location>
</feature>
<evidence type="ECO:0008006" key="21">
    <source>
        <dbReference type="Google" id="ProtNLM"/>
    </source>
</evidence>
<dbReference type="Pfam" id="PF00018">
    <property type="entry name" value="SH3_1"/>
    <property type="match status" value="1"/>
</dbReference>
<dbReference type="PROSITE" id="PS51757">
    <property type="entry name" value="TH1"/>
    <property type="match status" value="1"/>
</dbReference>